<dbReference type="GO" id="GO:0046935">
    <property type="term" value="F:1-phosphatidylinositol-3-kinase regulator activity"/>
    <property type="evidence" value="ECO:0007669"/>
    <property type="project" value="TreeGrafter"/>
</dbReference>
<dbReference type="PANTHER" id="PTHR10155">
    <property type="entry name" value="PHOSPHATIDYLINOSITOL 3-KINASE REGULATORY SUBUNIT"/>
    <property type="match status" value="1"/>
</dbReference>
<dbReference type="OrthoDB" id="5979828at2759"/>
<dbReference type="GO" id="GO:0035556">
    <property type="term" value="P:intracellular signal transduction"/>
    <property type="evidence" value="ECO:0007669"/>
    <property type="project" value="InterPro"/>
</dbReference>
<dbReference type="AlphaFoldDB" id="A0A7T8KEW0"/>
<organism evidence="3 4">
    <name type="scientific">Caligus rogercresseyi</name>
    <name type="common">Sea louse</name>
    <dbReference type="NCBI Taxonomy" id="217165"/>
    <lineage>
        <taxon>Eukaryota</taxon>
        <taxon>Metazoa</taxon>
        <taxon>Ecdysozoa</taxon>
        <taxon>Arthropoda</taxon>
        <taxon>Crustacea</taxon>
        <taxon>Multicrustacea</taxon>
        <taxon>Hexanauplia</taxon>
        <taxon>Copepoda</taxon>
        <taxon>Siphonostomatoida</taxon>
        <taxon>Caligidae</taxon>
        <taxon>Caligus</taxon>
    </lineage>
</organism>
<dbReference type="SUPFAM" id="SSF158235">
    <property type="entry name" value="SOCS box-like"/>
    <property type="match status" value="1"/>
</dbReference>
<evidence type="ECO:0000259" key="2">
    <source>
        <dbReference type="PROSITE" id="PS50225"/>
    </source>
</evidence>
<dbReference type="Gene3D" id="3.30.505.10">
    <property type="entry name" value="SH2 domain"/>
    <property type="match status" value="1"/>
</dbReference>
<dbReference type="PROSITE" id="PS50225">
    <property type="entry name" value="SOCS"/>
    <property type="match status" value="1"/>
</dbReference>
<dbReference type="GO" id="GO:0046854">
    <property type="term" value="P:phosphatidylinositol phosphate biosynthetic process"/>
    <property type="evidence" value="ECO:0007669"/>
    <property type="project" value="TreeGrafter"/>
</dbReference>
<dbReference type="SMART" id="SM00969">
    <property type="entry name" value="SOCS_box"/>
    <property type="match status" value="1"/>
</dbReference>
<evidence type="ECO:0000256" key="1">
    <source>
        <dbReference type="ARBA" id="ARBA00022999"/>
    </source>
</evidence>
<evidence type="ECO:0000313" key="4">
    <source>
        <dbReference type="Proteomes" id="UP000595437"/>
    </source>
</evidence>
<dbReference type="InterPro" id="IPR001496">
    <property type="entry name" value="SOCS_box"/>
</dbReference>
<keyword evidence="4" id="KW-1185">Reference proteome</keyword>
<keyword evidence="1" id="KW-0727">SH2 domain</keyword>
<feature type="domain" description="SOCS box" evidence="2">
    <location>
        <begin position="1"/>
        <end position="50"/>
    </location>
</feature>
<dbReference type="InterPro" id="IPR036860">
    <property type="entry name" value="SH2_dom_sf"/>
</dbReference>
<dbReference type="EMBL" id="CP045894">
    <property type="protein sequence ID" value="QQP54631.1"/>
    <property type="molecule type" value="Genomic_DNA"/>
</dbReference>
<evidence type="ECO:0000313" key="3">
    <source>
        <dbReference type="EMBL" id="QQP54631.1"/>
    </source>
</evidence>
<proteinExistence type="predicted"/>
<dbReference type="GO" id="GO:0005942">
    <property type="term" value="C:phosphatidylinositol 3-kinase complex"/>
    <property type="evidence" value="ECO:0007669"/>
    <property type="project" value="TreeGrafter"/>
</dbReference>
<gene>
    <name evidence="3" type="ORF">FKW44_007521</name>
</gene>
<reference evidence="4" key="1">
    <citation type="submission" date="2021-01" db="EMBL/GenBank/DDBJ databases">
        <title>Caligus Genome Assembly.</title>
        <authorList>
            <person name="Gallardo-Escarate C."/>
        </authorList>
    </citation>
    <scope>NUCLEOTIDE SEQUENCE [LARGE SCALE GENOMIC DNA]</scope>
</reference>
<dbReference type="SMART" id="SM00253">
    <property type="entry name" value="SOCS"/>
    <property type="match status" value="1"/>
</dbReference>
<dbReference type="PANTHER" id="PTHR10155:SF0">
    <property type="entry name" value="SUPPRESSOR OF CYTOKINE SIGNALING AT 36E, ISOFORM D"/>
    <property type="match status" value="1"/>
</dbReference>
<accession>A0A7T8KEW0</accession>
<dbReference type="InterPro" id="IPR036036">
    <property type="entry name" value="SOCS_box-like_dom_sf"/>
</dbReference>
<name>A0A7T8KEW0_CALRO</name>
<dbReference type="Pfam" id="PF07525">
    <property type="entry name" value="SOCS_box"/>
    <property type="match status" value="1"/>
</dbReference>
<protein>
    <submittedName>
        <fullName evidence="3">Suppressor of cytokine signaling 5</fullName>
    </submittedName>
</protein>
<dbReference type="Proteomes" id="UP000595437">
    <property type="component" value="Chromosome 5"/>
</dbReference>
<sequence length="59" mass="6994">MLVNPVLRKHVFSLKDLSRSVITDHSTYSSIGSLPLPKSLKRYLREYHYNHKVAKRYLH</sequence>